<evidence type="ECO:0000313" key="3">
    <source>
        <dbReference type="Proteomes" id="UP000250140"/>
    </source>
</evidence>
<name>A0A8E2F3N8_9PEZI</name>
<feature type="compositionally biased region" description="Low complexity" evidence="1">
    <location>
        <begin position="146"/>
        <end position="168"/>
    </location>
</feature>
<accession>A0A8E2F3N8</accession>
<sequence>MNCHCYSSQNIECYHYSTQNYPAEDLLHSLESPINDTHTSPEIEGSECLVNPSYQGLIGPIRASVDDYLQYPDGAAKAHNHLGLCLGGTAQGYTPLGLRLDPLAATPGDLDASSGQPILHSNFHDPSLGIVNEHQSIQSREHDSFDSTPGSFYSSPSSGFNDSFSTSPELSWSPQTTGQTLSSSGASFIWPTRNQSQAVSITAIEWQVNRILHRKQSSQLIGRTSLQKLIKHWAESRAGLLTQSIPMNTP</sequence>
<feature type="region of interest" description="Disordered" evidence="1">
    <location>
        <begin position="137"/>
        <end position="178"/>
    </location>
</feature>
<keyword evidence="3" id="KW-1185">Reference proteome</keyword>
<reference evidence="2 3" key="1">
    <citation type="journal article" date="2016" name="Nat. Commun.">
        <title>Ectomycorrhizal ecology is imprinted in the genome of the dominant symbiotic fungus Cenococcum geophilum.</title>
        <authorList>
            <consortium name="DOE Joint Genome Institute"/>
            <person name="Peter M."/>
            <person name="Kohler A."/>
            <person name="Ohm R.A."/>
            <person name="Kuo A."/>
            <person name="Krutzmann J."/>
            <person name="Morin E."/>
            <person name="Arend M."/>
            <person name="Barry K.W."/>
            <person name="Binder M."/>
            <person name="Choi C."/>
            <person name="Clum A."/>
            <person name="Copeland A."/>
            <person name="Grisel N."/>
            <person name="Haridas S."/>
            <person name="Kipfer T."/>
            <person name="LaButti K."/>
            <person name="Lindquist E."/>
            <person name="Lipzen A."/>
            <person name="Maire R."/>
            <person name="Meier B."/>
            <person name="Mihaltcheva S."/>
            <person name="Molinier V."/>
            <person name="Murat C."/>
            <person name="Poggeler S."/>
            <person name="Quandt C.A."/>
            <person name="Sperisen C."/>
            <person name="Tritt A."/>
            <person name="Tisserant E."/>
            <person name="Crous P.W."/>
            <person name="Henrissat B."/>
            <person name="Nehls U."/>
            <person name="Egli S."/>
            <person name="Spatafora J.W."/>
            <person name="Grigoriev I.V."/>
            <person name="Martin F.M."/>
        </authorList>
    </citation>
    <scope>NUCLEOTIDE SEQUENCE [LARGE SCALE GENOMIC DNA]</scope>
    <source>
        <strain evidence="2 3">CBS 207.34</strain>
    </source>
</reference>
<evidence type="ECO:0000256" key="1">
    <source>
        <dbReference type="SAM" id="MobiDB-lite"/>
    </source>
</evidence>
<protein>
    <submittedName>
        <fullName evidence="2">Uncharacterized protein</fullName>
    </submittedName>
</protein>
<dbReference type="AlphaFoldDB" id="A0A8E2F3N8"/>
<gene>
    <name evidence="2" type="ORF">AOQ84DRAFT_220269</name>
</gene>
<organism evidence="2 3">
    <name type="scientific">Glonium stellatum</name>
    <dbReference type="NCBI Taxonomy" id="574774"/>
    <lineage>
        <taxon>Eukaryota</taxon>
        <taxon>Fungi</taxon>
        <taxon>Dikarya</taxon>
        <taxon>Ascomycota</taxon>
        <taxon>Pezizomycotina</taxon>
        <taxon>Dothideomycetes</taxon>
        <taxon>Pleosporomycetidae</taxon>
        <taxon>Gloniales</taxon>
        <taxon>Gloniaceae</taxon>
        <taxon>Glonium</taxon>
    </lineage>
</organism>
<proteinExistence type="predicted"/>
<evidence type="ECO:0000313" key="2">
    <source>
        <dbReference type="EMBL" id="OCL09891.1"/>
    </source>
</evidence>
<feature type="compositionally biased region" description="Polar residues" evidence="1">
    <location>
        <begin position="169"/>
        <end position="178"/>
    </location>
</feature>
<dbReference type="EMBL" id="KV749344">
    <property type="protein sequence ID" value="OCL09891.1"/>
    <property type="molecule type" value="Genomic_DNA"/>
</dbReference>
<dbReference type="Proteomes" id="UP000250140">
    <property type="component" value="Unassembled WGS sequence"/>
</dbReference>